<feature type="region of interest" description="Disordered" evidence="1">
    <location>
        <begin position="80"/>
        <end position="105"/>
    </location>
</feature>
<comment type="caution">
    <text evidence="3">The sequence shown here is derived from an EMBL/GenBank/DDBJ whole genome shotgun (WGS) entry which is preliminary data.</text>
</comment>
<feature type="region of interest" description="Disordered" evidence="1">
    <location>
        <begin position="139"/>
        <end position="158"/>
    </location>
</feature>
<feature type="compositionally biased region" description="Polar residues" evidence="1">
    <location>
        <begin position="80"/>
        <end position="91"/>
    </location>
</feature>
<reference evidence="4" key="1">
    <citation type="submission" date="2014-03" db="EMBL/GenBank/DDBJ databases">
        <title>The Genome Sequence of Puccinia striiformis f. sp. tritici PST-78.</title>
        <authorList>
            <consortium name="The Broad Institute Genome Sequencing Platform"/>
            <person name="Cuomo C."/>
            <person name="Hulbert S."/>
            <person name="Chen X."/>
            <person name="Walker B."/>
            <person name="Young S.K."/>
            <person name="Zeng Q."/>
            <person name="Gargeya S."/>
            <person name="Fitzgerald M."/>
            <person name="Haas B."/>
            <person name="Abouelleil A."/>
            <person name="Alvarado L."/>
            <person name="Arachchi H.M."/>
            <person name="Berlin A.M."/>
            <person name="Chapman S.B."/>
            <person name="Goldberg J."/>
            <person name="Griggs A."/>
            <person name="Gujja S."/>
            <person name="Hansen M."/>
            <person name="Howarth C."/>
            <person name="Imamovic A."/>
            <person name="Larimer J."/>
            <person name="McCowan C."/>
            <person name="Montmayeur A."/>
            <person name="Murphy C."/>
            <person name="Neiman D."/>
            <person name="Pearson M."/>
            <person name="Priest M."/>
            <person name="Roberts A."/>
            <person name="Saif S."/>
            <person name="Shea T."/>
            <person name="Sisk P."/>
            <person name="Sykes S."/>
            <person name="Wortman J."/>
            <person name="Nusbaum C."/>
            <person name="Birren B."/>
        </authorList>
    </citation>
    <scope>NUCLEOTIDE SEQUENCE [LARGE SCALE GENOMIC DNA]</scope>
    <source>
        <strain evidence="4">race PST-78</strain>
    </source>
</reference>
<organism evidence="3 4">
    <name type="scientific">Puccinia striiformis f. sp. tritici PST-78</name>
    <dbReference type="NCBI Taxonomy" id="1165861"/>
    <lineage>
        <taxon>Eukaryota</taxon>
        <taxon>Fungi</taxon>
        <taxon>Dikarya</taxon>
        <taxon>Basidiomycota</taxon>
        <taxon>Pucciniomycotina</taxon>
        <taxon>Pucciniomycetes</taxon>
        <taxon>Pucciniales</taxon>
        <taxon>Pucciniaceae</taxon>
        <taxon>Puccinia</taxon>
    </lineage>
</organism>
<gene>
    <name evidence="3" type="ORF">PSTG_04485</name>
</gene>
<feature type="region of interest" description="Disordered" evidence="1">
    <location>
        <begin position="183"/>
        <end position="255"/>
    </location>
</feature>
<dbReference type="Proteomes" id="UP000054564">
    <property type="component" value="Unassembled WGS sequence"/>
</dbReference>
<feature type="compositionally biased region" description="Polar residues" evidence="1">
    <location>
        <begin position="219"/>
        <end position="230"/>
    </location>
</feature>
<dbReference type="EMBL" id="AJIL01000024">
    <property type="protein sequence ID" value="KNF02277.1"/>
    <property type="molecule type" value="Genomic_DNA"/>
</dbReference>
<keyword evidence="2" id="KW-0732">Signal</keyword>
<evidence type="ECO:0000256" key="2">
    <source>
        <dbReference type="SAM" id="SignalP"/>
    </source>
</evidence>
<proteinExistence type="predicted"/>
<keyword evidence="4" id="KW-1185">Reference proteome</keyword>
<feature type="chain" id="PRO_5005550431" evidence="2">
    <location>
        <begin position="19"/>
        <end position="491"/>
    </location>
</feature>
<dbReference type="OrthoDB" id="10670558at2759"/>
<evidence type="ECO:0000313" key="4">
    <source>
        <dbReference type="Proteomes" id="UP000054564"/>
    </source>
</evidence>
<accession>A0A0L0VSU1</accession>
<name>A0A0L0VSU1_9BASI</name>
<evidence type="ECO:0000256" key="1">
    <source>
        <dbReference type="SAM" id="MobiDB-lite"/>
    </source>
</evidence>
<dbReference type="AlphaFoldDB" id="A0A0L0VSU1"/>
<sequence length="491" mass="55470">MKVIFSVPWLVLLQISSAISSMLPANLSRAREQALAWKPTLSVEWQEDEIRRYLSRPLSFPETNFPLKYFNPTFHAPSNPQKLLKSQSSTDGLPPSSVHPSSGLLRFDGVLRPTSVYHSDRELTTGDATCRSDITLAGCSSSSDGLQHEDGLTPNGNDLAYKRKGHVLTSPNDHSRLLVRKRVKVTQDDQQSQDQAFGSLIPKLSDFNPSELQEINKGTAGTTGSAAQDDSSYDQRQGPRKFVGGTPNGSSEDIDKEFSKDEKTMLNQDSLHANLLEGLPKSLDTRNFLLETDTWPSKYSSSDVTKTLLDLSDVKIENEKYHLFDQIMDSWRKQLRAWISSQERRAIASRTSKRIISFVENTTKISTFLILSHAKALEVYKGEIITKEAVEEVLRFMENFWTKMNNKEQLSTSRSYKWLPDVPSLINPNDNRDHKTTTKGESLWYAVCVEILEYWVEQHIDLIKSSSNANAKSDPFEITKTIDTIMSEGRQ</sequence>
<evidence type="ECO:0000313" key="3">
    <source>
        <dbReference type="EMBL" id="KNF02277.1"/>
    </source>
</evidence>
<feature type="signal peptide" evidence="2">
    <location>
        <begin position="1"/>
        <end position="18"/>
    </location>
</feature>
<protein>
    <submittedName>
        <fullName evidence="3">Uncharacterized protein</fullName>
    </submittedName>
</protein>